<keyword evidence="4" id="KW-1185">Reference proteome</keyword>
<organism evidence="3 4">
    <name type="scientific">Pseudoalteromonas obscura</name>
    <dbReference type="NCBI Taxonomy" id="3048491"/>
    <lineage>
        <taxon>Bacteria</taxon>
        <taxon>Pseudomonadati</taxon>
        <taxon>Pseudomonadota</taxon>
        <taxon>Gammaproteobacteria</taxon>
        <taxon>Alteromonadales</taxon>
        <taxon>Pseudoalteromonadaceae</taxon>
        <taxon>Pseudoalteromonas</taxon>
    </lineage>
</organism>
<evidence type="ECO:0000259" key="2">
    <source>
        <dbReference type="Pfam" id="PF20789"/>
    </source>
</evidence>
<accession>A0ABT7EQK2</accession>
<dbReference type="InterPro" id="IPR042171">
    <property type="entry name" value="Acyl-CoA_hotdog"/>
</dbReference>
<sequence>MDFDTLISSSQLQAQESTLSVPNTWSQGRTVFGGLSAALMLKQMYLKLDDVTRKLLSFNCNFVAPLITDTPFTINTTILRHGKNVTQIETRITQNDTICLIALACFGTQRQSKIQVDSNQQPRILKQERKSSQTLKYVEGLFPAFIQNIELNIQAGAMPFSGSDSTEIHGWMKFKHPAKNLCPELSILALADAWPPTLLQLCDKPSPASSVSWYVEFLQPLDLNLSDWFGYEAITHQANSGYGIEDAKIFSSSGELVALSRQTVAVFDS</sequence>
<evidence type="ECO:0000313" key="3">
    <source>
        <dbReference type="EMBL" id="MDK2597339.1"/>
    </source>
</evidence>
<protein>
    <submittedName>
        <fullName evidence="3">Thioesterase family protein</fullName>
    </submittedName>
</protein>
<reference evidence="3 4" key="1">
    <citation type="submission" date="2023-05" db="EMBL/GenBank/DDBJ databases">
        <title>Pseudoalteromonas ardens sp. nov., Pseudoalteromonas obscura sp. nov., and Pseudoalteromonas umbrosa sp. nov., isolated from the coral Montipora capitata.</title>
        <authorList>
            <person name="Thomas E.M."/>
            <person name="Smith E.M."/>
            <person name="Papke E."/>
            <person name="Shlafstein M.D."/>
            <person name="Oline D.K."/>
            <person name="Videau P."/>
            <person name="Saw J.H."/>
            <person name="Strangman W.K."/>
            <person name="Ushijima B."/>
        </authorList>
    </citation>
    <scope>NUCLEOTIDE SEQUENCE [LARGE SCALE GENOMIC DNA]</scope>
    <source>
        <strain evidence="3 4">P94</strain>
    </source>
</reference>
<evidence type="ECO:0000259" key="1">
    <source>
        <dbReference type="Pfam" id="PF13622"/>
    </source>
</evidence>
<feature type="domain" description="Acyl-CoA thioesterase-like N-terminal HotDog" evidence="1">
    <location>
        <begin position="22"/>
        <end position="107"/>
    </location>
</feature>
<gene>
    <name evidence="3" type="ORF">QNM18_19980</name>
</gene>
<dbReference type="PANTHER" id="PTHR38110">
    <property type="entry name" value="CHROMOSOME 23, WHOLE GENOME SHOTGUN SEQUENCE"/>
    <property type="match status" value="1"/>
</dbReference>
<dbReference type="EMBL" id="JASJUT010000010">
    <property type="protein sequence ID" value="MDK2597339.1"/>
    <property type="molecule type" value="Genomic_DNA"/>
</dbReference>
<dbReference type="InterPro" id="IPR029069">
    <property type="entry name" value="HotDog_dom_sf"/>
</dbReference>
<dbReference type="InterPro" id="IPR052389">
    <property type="entry name" value="Sec_Metab_Biosynth-Assoc"/>
</dbReference>
<dbReference type="Pfam" id="PF13622">
    <property type="entry name" value="4HBT_3"/>
    <property type="match status" value="1"/>
</dbReference>
<proteinExistence type="predicted"/>
<dbReference type="RefSeq" id="WP_284138251.1">
    <property type="nucleotide sequence ID" value="NZ_JASJUT010000010.1"/>
</dbReference>
<dbReference type="Gene3D" id="2.40.160.210">
    <property type="entry name" value="Acyl-CoA thioesterase, double hotdog domain"/>
    <property type="match status" value="1"/>
</dbReference>
<feature type="domain" description="Acyl-CoA thioesterase-like C-terminal" evidence="2">
    <location>
        <begin position="137"/>
        <end position="266"/>
    </location>
</feature>
<evidence type="ECO:0000313" key="4">
    <source>
        <dbReference type="Proteomes" id="UP001231915"/>
    </source>
</evidence>
<dbReference type="Pfam" id="PF20789">
    <property type="entry name" value="4HBT_3C"/>
    <property type="match status" value="1"/>
</dbReference>
<dbReference type="InterPro" id="IPR049449">
    <property type="entry name" value="TesB_ACOT8-like_N"/>
</dbReference>
<dbReference type="PANTHER" id="PTHR38110:SF1">
    <property type="entry name" value="THIOESTERASE DOMAIN-CONTAINING PROTEIN"/>
    <property type="match status" value="1"/>
</dbReference>
<dbReference type="Proteomes" id="UP001231915">
    <property type="component" value="Unassembled WGS sequence"/>
</dbReference>
<dbReference type="InterPro" id="IPR049450">
    <property type="entry name" value="ACOT8-like_C"/>
</dbReference>
<name>A0ABT7EQK2_9GAMM</name>
<comment type="caution">
    <text evidence="3">The sequence shown here is derived from an EMBL/GenBank/DDBJ whole genome shotgun (WGS) entry which is preliminary data.</text>
</comment>
<dbReference type="SUPFAM" id="SSF54637">
    <property type="entry name" value="Thioesterase/thiol ester dehydrase-isomerase"/>
    <property type="match status" value="2"/>
</dbReference>